<dbReference type="InterPro" id="IPR000467">
    <property type="entry name" value="G_patch_dom"/>
</dbReference>
<dbReference type="GO" id="GO:0003723">
    <property type="term" value="F:RNA binding"/>
    <property type="evidence" value="ECO:0007669"/>
    <property type="project" value="TreeGrafter"/>
</dbReference>
<evidence type="ECO:0000313" key="5">
    <source>
        <dbReference type="Proteomes" id="UP000494206"/>
    </source>
</evidence>
<keyword evidence="5" id="KW-1185">Reference proteome</keyword>
<evidence type="ECO:0000256" key="2">
    <source>
        <dbReference type="SAM" id="MobiDB-lite"/>
    </source>
</evidence>
<dbReference type="Pfam" id="PF01585">
    <property type="entry name" value="G-patch"/>
    <property type="match status" value="1"/>
</dbReference>
<dbReference type="OrthoDB" id="20507at2759"/>
<feature type="compositionally biased region" description="Basic and acidic residues" evidence="2">
    <location>
        <begin position="639"/>
        <end position="649"/>
    </location>
</feature>
<sequence length="830" mass="94533">MSRNARPRAIYGQKFEEDDDEKEFVSKKPTPIQDQIATDERGKRRFHGAFTGGFSAGYWNTVGSKQGWVPQEFSSSRDNRGDRVEQRAEDFMDAEDLGEFGIGNRAIKRTAAFGETAAAAPRRMAWERDAASADVSTIAEMLEDVVRPVSDSIGVRMLRAMGWREGRGVGLVSVKQKAKQRGGETAFDREQRQRLAPSHEFANEDVLVKQLTPLNGVHGLGYAGLRHTSVLDETFGQSALALKSSKTGKGIRGQAFGVGAFEDDDDSVYTSYDLSQFDFSLDVSGRAASEQQQQQRVVDATFVLQPNKLNARKFYAPPRLPSNFRGDHKPIPMDTRRLPTMMLDDVRQMSALQRAKFLGENRASVMELVSSKDRKRLERRSRWDIRADEADASESRHQGGEIDEERDRRERNRVEYPDEPLKQARFKQFVLYTRRGLAYPQPTDVSIWEWESEKKEFETRLTAEERAMLPEVRSRAKPLAKTSIAAPIHEILASKFVKEASGELSVGRKDEDKLAAVKMGMFGDRTRQSFQWYPDPLLVKRFNVPNPYPGAEMVGVPHLQKTTIRKEMTAADLGLPSVGLPNTANELQMREKARQEKLSEQQQRAKEDENLIKNEVEVEDDDDQRKIDENETDDESDEEKLKEEAEKAPKSFFDYVFGGGGASSSSSSDSDETDSEDERRRNERKANELHKRKMEIEKKIEMEKSSSATTTRMADVVEIADEPDVEIIEHRQTNSDDLNRTYGPEVPKELSASQGLTAFSVLKYLQDDLKKRREHKKKKKKNKKKEEKRKKEEKKHKKKSKKSKKEKKAKKRHSSSSSSDSSDWEEASRK</sequence>
<gene>
    <name evidence="4" type="ORF">CBOVIS_LOCUS5856</name>
</gene>
<feature type="compositionally biased region" description="Basic and acidic residues" evidence="2">
    <location>
        <begin position="591"/>
        <end position="616"/>
    </location>
</feature>
<feature type="region of interest" description="Disordered" evidence="2">
    <location>
        <begin position="769"/>
        <end position="830"/>
    </location>
</feature>
<dbReference type="PANTHER" id="PTHR13384">
    <property type="entry name" value="G PATCH DOMAIN-CONTAINING PROTEIN 1"/>
    <property type="match status" value="1"/>
</dbReference>
<dbReference type="PANTHER" id="PTHR13384:SF19">
    <property type="entry name" value="G PATCH DOMAIN-CONTAINING PROTEIN 1"/>
    <property type="match status" value="1"/>
</dbReference>
<feature type="domain" description="G-patch" evidence="3">
    <location>
        <begin position="150"/>
        <end position="170"/>
    </location>
</feature>
<dbReference type="AlphaFoldDB" id="A0A8S1EHX2"/>
<comment type="similarity">
    <text evidence="1">Belongs to the GPATCH1 family.</text>
</comment>
<evidence type="ECO:0000256" key="1">
    <source>
        <dbReference type="ARBA" id="ARBA00008600"/>
    </source>
</evidence>
<protein>
    <recommendedName>
        <fullName evidence="3">G-patch domain-containing protein</fullName>
    </recommendedName>
</protein>
<dbReference type="GO" id="GO:0005634">
    <property type="term" value="C:nucleus"/>
    <property type="evidence" value="ECO:0007669"/>
    <property type="project" value="TreeGrafter"/>
</dbReference>
<organism evidence="4 5">
    <name type="scientific">Caenorhabditis bovis</name>
    <dbReference type="NCBI Taxonomy" id="2654633"/>
    <lineage>
        <taxon>Eukaryota</taxon>
        <taxon>Metazoa</taxon>
        <taxon>Ecdysozoa</taxon>
        <taxon>Nematoda</taxon>
        <taxon>Chromadorea</taxon>
        <taxon>Rhabditida</taxon>
        <taxon>Rhabditina</taxon>
        <taxon>Rhabditomorpha</taxon>
        <taxon>Rhabditoidea</taxon>
        <taxon>Rhabditidae</taxon>
        <taxon>Peloderinae</taxon>
        <taxon>Caenorhabditis</taxon>
    </lineage>
</organism>
<evidence type="ECO:0000313" key="4">
    <source>
        <dbReference type="EMBL" id="CAB3403368.1"/>
    </source>
</evidence>
<accession>A0A8S1EHX2</accession>
<dbReference type="GO" id="GO:0006397">
    <property type="term" value="P:mRNA processing"/>
    <property type="evidence" value="ECO:0007669"/>
    <property type="project" value="InterPro"/>
</dbReference>
<name>A0A8S1EHX2_9PELO</name>
<feature type="region of interest" description="Disordered" evidence="2">
    <location>
        <begin position="1"/>
        <end position="28"/>
    </location>
</feature>
<feature type="compositionally biased region" description="Basic and acidic residues" evidence="2">
    <location>
        <begin position="677"/>
        <end position="704"/>
    </location>
</feature>
<dbReference type="Proteomes" id="UP000494206">
    <property type="component" value="Unassembled WGS sequence"/>
</dbReference>
<evidence type="ECO:0000259" key="3">
    <source>
        <dbReference type="PROSITE" id="PS50174"/>
    </source>
</evidence>
<dbReference type="EMBL" id="CADEPM010000003">
    <property type="protein sequence ID" value="CAB3403368.1"/>
    <property type="molecule type" value="Genomic_DNA"/>
</dbReference>
<comment type="caution">
    <text evidence="4">The sequence shown here is derived from an EMBL/GenBank/DDBJ whole genome shotgun (WGS) entry which is preliminary data.</text>
</comment>
<feature type="compositionally biased region" description="Basic residues" evidence="2">
    <location>
        <begin position="772"/>
        <end position="814"/>
    </location>
</feature>
<proteinExistence type="inferred from homology"/>
<dbReference type="Pfam" id="PF07713">
    <property type="entry name" value="DUF1604"/>
    <property type="match status" value="1"/>
</dbReference>
<feature type="region of interest" description="Disordered" evidence="2">
    <location>
        <begin position="389"/>
        <end position="415"/>
    </location>
</feature>
<feature type="region of interest" description="Disordered" evidence="2">
    <location>
        <begin position="591"/>
        <end position="756"/>
    </location>
</feature>
<dbReference type="InterPro" id="IPR011666">
    <property type="entry name" value="DUF1604"/>
</dbReference>
<dbReference type="PROSITE" id="PS50174">
    <property type="entry name" value="G_PATCH"/>
    <property type="match status" value="1"/>
</dbReference>
<reference evidence="4 5" key="1">
    <citation type="submission" date="2020-04" db="EMBL/GenBank/DDBJ databases">
        <authorList>
            <person name="Laetsch R D."/>
            <person name="Stevens L."/>
            <person name="Kumar S."/>
            <person name="Blaxter L. M."/>
        </authorList>
    </citation>
    <scope>NUCLEOTIDE SEQUENCE [LARGE SCALE GENOMIC DNA]</scope>
</reference>
<feature type="compositionally biased region" description="Basic and acidic residues" evidence="2">
    <location>
        <begin position="727"/>
        <end position="739"/>
    </location>
</feature>